<evidence type="ECO:0000313" key="2">
    <source>
        <dbReference type="EMBL" id="KAJ4195198.1"/>
    </source>
</evidence>
<proteinExistence type="predicted"/>
<accession>A0A9W8V574</accession>
<feature type="compositionally biased region" description="Low complexity" evidence="1">
    <location>
        <begin position="25"/>
        <end position="37"/>
    </location>
</feature>
<feature type="compositionally biased region" description="Polar residues" evidence="1">
    <location>
        <begin position="38"/>
        <end position="47"/>
    </location>
</feature>
<comment type="caution">
    <text evidence="2">The sequence shown here is derived from an EMBL/GenBank/DDBJ whole genome shotgun (WGS) entry which is preliminary data.</text>
</comment>
<dbReference type="Proteomes" id="UP001152087">
    <property type="component" value="Unassembled WGS sequence"/>
</dbReference>
<organism evidence="2 3">
    <name type="scientific">Fusarium falciforme</name>
    <dbReference type="NCBI Taxonomy" id="195108"/>
    <lineage>
        <taxon>Eukaryota</taxon>
        <taxon>Fungi</taxon>
        <taxon>Dikarya</taxon>
        <taxon>Ascomycota</taxon>
        <taxon>Pezizomycotina</taxon>
        <taxon>Sordariomycetes</taxon>
        <taxon>Hypocreomycetidae</taxon>
        <taxon>Hypocreales</taxon>
        <taxon>Nectriaceae</taxon>
        <taxon>Fusarium</taxon>
        <taxon>Fusarium solani species complex</taxon>
    </lineage>
</organism>
<dbReference type="AlphaFoldDB" id="A0A9W8V574"/>
<feature type="region of interest" description="Disordered" evidence="1">
    <location>
        <begin position="1"/>
        <end position="104"/>
    </location>
</feature>
<gene>
    <name evidence="2" type="ORF">NW755_002617</name>
</gene>
<name>A0A9W8V574_9HYPO</name>
<protein>
    <submittedName>
        <fullName evidence="2">Uncharacterized protein</fullName>
    </submittedName>
</protein>
<sequence>MARTQSRDQEAEDATYTLTSPILEPSSPLSKPGSSFSEPNSPDLDSNTTTSTKKSRKRSSPEAQDQKPAKKIKSERKPLVASPPETSQWHTSDDALDSEEDVHSTVKSFGQDTFMSQWEADESEDTLEFYLAYPHNRNATLCEYHFLQLSEKWYERRKPGVESALEKMFETSFGCRDSPEFSPLGLPIDQDTWDLKTLNEFMGDLSRQIEQAKLRLDQEHNRISFTTAHTPICEVGPRDKHLRCTLCPEDDEKPVPVEHMSVVPEECDAEIAKWVQERREQWEQDVLACGHTSPIMILGGGKNPDILECEECGHTQPADSDACPSKYELRIATIRIPVEVSPSHMAMNSRLGHGDVGGIHFVVDICTGNTLIKFR</sequence>
<evidence type="ECO:0000313" key="3">
    <source>
        <dbReference type="Proteomes" id="UP001152087"/>
    </source>
</evidence>
<keyword evidence="3" id="KW-1185">Reference proteome</keyword>
<evidence type="ECO:0000256" key="1">
    <source>
        <dbReference type="SAM" id="MobiDB-lite"/>
    </source>
</evidence>
<dbReference type="EMBL" id="JAOQAV010000004">
    <property type="protein sequence ID" value="KAJ4195198.1"/>
    <property type="molecule type" value="Genomic_DNA"/>
</dbReference>
<reference evidence="2" key="1">
    <citation type="submission" date="2022-09" db="EMBL/GenBank/DDBJ databases">
        <title>Fusarium specimens isolated from Avocado Roots.</title>
        <authorList>
            <person name="Stajich J."/>
            <person name="Roper C."/>
            <person name="Heimlech-Rivalta G."/>
        </authorList>
    </citation>
    <scope>NUCLEOTIDE SEQUENCE</scope>
    <source>
        <strain evidence="2">A02</strain>
    </source>
</reference>